<dbReference type="SUPFAM" id="SSF55383">
    <property type="entry name" value="Copper amine oxidase, domain N"/>
    <property type="match status" value="1"/>
</dbReference>
<name>A0ABQ1E0A3_9FIRM</name>
<sequence>MKKRFRIPIIGLICCLLLGTIAFAVNGRKITATYGGITIYLNGQKQVATDVNGKVVEPLIYQGTTYVPIRAVSEWLGKTVTWQGSTSSVFINDSVFSDNEVAAAENVISEFFTLFGDKQYQKMAALCTGDAAGFDYSSGVFGMKEAKLKSCTYNGDYSAREKKLVFECSFAMKPAANSVYDPNQTNTTCLIYVKKVGSQFLIDEFASGF</sequence>
<evidence type="ECO:0000313" key="2">
    <source>
        <dbReference type="EMBL" id="GFO88378.1"/>
    </source>
</evidence>
<dbReference type="InterPro" id="IPR012854">
    <property type="entry name" value="Cu_amine_oxidase-like_N"/>
</dbReference>
<feature type="domain" description="Copper amine oxidase-like N-terminal" evidence="1">
    <location>
        <begin position="20"/>
        <end position="91"/>
    </location>
</feature>
<organism evidence="2 3">
    <name type="scientific">Butyricicoccus faecihominis</name>
    <dbReference type="NCBI Taxonomy" id="1712515"/>
    <lineage>
        <taxon>Bacteria</taxon>
        <taxon>Bacillati</taxon>
        <taxon>Bacillota</taxon>
        <taxon>Clostridia</taxon>
        <taxon>Eubacteriales</taxon>
        <taxon>Butyricicoccaceae</taxon>
        <taxon>Butyricicoccus</taxon>
    </lineage>
</organism>
<evidence type="ECO:0000313" key="3">
    <source>
        <dbReference type="Proteomes" id="UP000620147"/>
    </source>
</evidence>
<reference evidence="2 3" key="1">
    <citation type="submission" date="2020-06" db="EMBL/GenBank/DDBJ databases">
        <title>Characterization of fructooligosaccharide metabolism and fructooligosaccharide-degrading enzymes in human commensal butyrate producers.</title>
        <authorList>
            <person name="Tanno H."/>
            <person name="Fujii T."/>
            <person name="Hirano K."/>
            <person name="Maeno S."/>
            <person name="Tonozuka T."/>
            <person name="Sakamoto M."/>
            <person name="Ohkuma M."/>
            <person name="Tochio T."/>
            <person name="Endo A."/>
        </authorList>
    </citation>
    <scope>NUCLEOTIDE SEQUENCE [LARGE SCALE GENOMIC DNA]</scope>
    <source>
        <strain evidence="2 3">JCM 31056</strain>
    </source>
</reference>
<keyword evidence="3" id="KW-1185">Reference proteome</keyword>
<protein>
    <recommendedName>
        <fullName evidence="1">Copper amine oxidase-like N-terminal domain-containing protein</fullName>
    </recommendedName>
</protein>
<evidence type="ECO:0000259" key="1">
    <source>
        <dbReference type="Pfam" id="PF07833"/>
    </source>
</evidence>
<comment type="caution">
    <text evidence="2">The sequence shown here is derived from an EMBL/GenBank/DDBJ whole genome shotgun (WGS) entry which is preliminary data.</text>
</comment>
<dbReference type="EMBL" id="BLYJ01000017">
    <property type="protein sequence ID" value="GFO88378.1"/>
    <property type="molecule type" value="Genomic_DNA"/>
</dbReference>
<dbReference type="Pfam" id="PF07833">
    <property type="entry name" value="Cu_amine_oxidN1"/>
    <property type="match status" value="1"/>
</dbReference>
<dbReference type="RefSeq" id="WP_118667912.1">
    <property type="nucleotide sequence ID" value="NZ_BLYJ01000017.1"/>
</dbReference>
<dbReference type="InterPro" id="IPR036582">
    <property type="entry name" value="Mao_N_sf"/>
</dbReference>
<dbReference type="Gene3D" id="3.30.457.10">
    <property type="entry name" value="Copper amine oxidase-like, N-terminal domain"/>
    <property type="match status" value="1"/>
</dbReference>
<accession>A0ABQ1E0A3</accession>
<gene>
    <name evidence="2" type="ORF">BUFA31_15420</name>
</gene>
<dbReference type="Proteomes" id="UP000620147">
    <property type="component" value="Unassembled WGS sequence"/>
</dbReference>
<proteinExistence type="predicted"/>